<dbReference type="PANTHER" id="PTHR43191:SF2">
    <property type="entry name" value="RRNA METHYLTRANSFERASE 3, MITOCHONDRIAL"/>
    <property type="match status" value="1"/>
</dbReference>
<keyword evidence="2 5" id="KW-0489">Methyltransferase</keyword>
<dbReference type="EMBL" id="SDKC01000001">
    <property type="protein sequence ID" value="RXS76337.1"/>
    <property type="molecule type" value="Genomic_DNA"/>
</dbReference>
<dbReference type="InterPro" id="IPR001537">
    <property type="entry name" value="SpoU_MeTrfase"/>
</dbReference>
<evidence type="ECO:0000313" key="6">
    <source>
        <dbReference type="Proteomes" id="UP000290106"/>
    </source>
</evidence>
<dbReference type="GO" id="GO:0005737">
    <property type="term" value="C:cytoplasm"/>
    <property type="evidence" value="ECO:0007669"/>
    <property type="project" value="UniProtKB-ARBA"/>
</dbReference>
<dbReference type="GO" id="GO:0032259">
    <property type="term" value="P:methylation"/>
    <property type="evidence" value="ECO:0007669"/>
    <property type="project" value="UniProtKB-KW"/>
</dbReference>
<dbReference type="Pfam" id="PF00588">
    <property type="entry name" value="SpoU_methylase"/>
    <property type="match status" value="1"/>
</dbReference>
<dbReference type="InterPro" id="IPR029026">
    <property type="entry name" value="tRNA_m1G_MTases_N"/>
</dbReference>
<dbReference type="GO" id="GO:0006396">
    <property type="term" value="P:RNA processing"/>
    <property type="evidence" value="ECO:0007669"/>
    <property type="project" value="InterPro"/>
</dbReference>
<dbReference type="SMART" id="SM00967">
    <property type="entry name" value="SpoU_sub_bind"/>
    <property type="match status" value="1"/>
</dbReference>
<gene>
    <name evidence="5" type="ORF">ETP43_14775</name>
</gene>
<comment type="caution">
    <text evidence="5">The sequence shown here is derived from an EMBL/GenBank/DDBJ whole genome shotgun (WGS) entry which is preliminary data.</text>
</comment>
<name>A0A4Q1RKL0_9FIRM</name>
<dbReference type="PANTHER" id="PTHR43191">
    <property type="entry name" value="RRNA METHYLTRANSFERASE 3"/>
    <property type="match status" value="1"/>
</dbReference>
<dbReference type="InterPro" id="IPR029028">
    <property type="entry name" value="Alpha/beta_knot_MTases"/>
</dbReference>
<dbReference type="SUPFAM" id="SSF75217">
    <property type="entry name" value="alpha/beta knot"/>
    <property type="match status" value="1"/>
</dbReference>
<evidence type="ECO:0000259" key="4">
    <source>
        <dbReference type="SMART" id="SM00967"/>
    </source>
</evidence>
<dbReference type="InterPro" id="IPR053888">
    <property type="entry name" value="MRM3-like_sub_bind"/>
</dbReference>
<proteinExistence type="inferred from homology"/>
<comment type="similarity">
    <text evidence="1">Belongs to the class IV-like SAM-binding methyltransferase superfamily. RNA methyltransferase TrmH family.</text>
</comment>
<evidence type="ECO:0000256" key="3">
    <source>
        <dbReference type="ARBA" id="ARBA00022679"/>
    </source>
</evidence>
<dbReference type="GO" id="GO:0003723">
    <property type="term" value="F:RNA binding"/>
    <property type="evidence" value="ECO:0007669"/>
    <property type="project" value="InterPro"/>
</dbReference>
<dbReference type="InterPro" id="IPR051259">
    <property type="entry name" value="rRNA_Methyltransferase"/>
</dbReference>
<feature type="domain" description="RNA 2-O ribose methyltransferase substrate binding" evidence="4">
    <location>
        <begin position="30"/>
        <end position="99"/>
    </location>
</feature>
<protein>
    <submittedName>
        <fullName evidence="5">RNA methyltransferase</fullName>
    </submittedName>
</protein>
<keyword evidence="3 5" id="KW-0808">Transferase</keyword>
<reference evidence="5 6" key="1">
    <citation type="submission" date="2019-01" db="EMBL/GenBank/DDBJ databases">
        <title>Blautia sp. nov. KGMB01111 isolated human feces.</title>
        <authorList>
            <person name="Park J.-E."/>
            <person name="Kim J.-S."/>
            <person name="Park S.-H."/>
        </authorList>
    </citation>
    <scope>NUCLEOTIDE SEQUENCE [LARGE SCALE GENOMIC DNA]</scope>
    <source>
        <strain evidence="5 6">KGMB01111</strain>
    </source>
</reference>
<sequence>MITSSSNAQVKQMIQLNKKARERRKQDVFLVEGLRMFREVPRERLVKTYVSESFLEDPEHQVLLQGIPYEMVKDSVFAQMSDTLTPQGVLTVVRQYHYTMEELMGEKEHPLFLVLEDLQDPGNMGTIFRTAEGAGVDGIFMSANCVDIYNPKTIRSTMGSIYRVPFVIAPDLQEVFAWFKKQRVRSYAAHLKGKGWYDEESYTGGTAFLIGNEGNGLTDATAGQADCLIKIPMKGQLESLNAGVAAAILMYEASRQRRKEYK</sequence>
<dbReference type="Gene3D" id="3.40.1280.10">
    <property type="match status" value="1"/>
</dbReference>
<evidence type="ECO:0000313" key="5">
    <source>
        <dbReference type="EMBL" id="RXS76337.1"/>
    </source>
</evidence>
<dbReference type="GO" id="GO:0008173">
    <property type="term" value="F:RNA methyltransferase activity"/>
    <property type="evidence" value="ECO:0007669"/>
    <property type="project" value="InterPro"/>
</dbReference>
<dbReference type="Gene3D" id="3.30.1330.30">
    <property type="match status" value="1"/>
</dbReference>
<dbReference type="Pfam" id="PF22435">
    <property type="entry name" value="MRM3-like_sub_bind"/>
    <property type="match status" value="1"/>
</dbReference>
<dbReference type="Proteomes" id="UP000290106">
    <property type="component" value="Unassembled WGS sequence"/>
</dbReference>
<organism evidence="5 6">
    <name type="scientific">Blautia faecicola</name>
    <dbReference type="NCBI Taxonomy" id="2509240"/>
    <lineage>
        <taxon>Bacteria</taxon>
        <taxon>Bacillati</taxon>
        <taxon>Bacillota</taxon>
        <taxon>Clostridia</taxon>
        <taxon>Lachnospirales</taxon>
        <taxon>Lachnospiraceae</taxon>
        <taxon>Blautia</taxon>
    </lineage>
</organism>
<dbReference type="InterPro" id="IPR029064">
    <property type="entry name" value="Ribosomal_eL30-like_sf"/>
</dbReference>
<dbReference type="AlphaFoldDB" id="A0A4Q1RKL0"/>
<evidence type="ECO:0000256" key="1">
    <source>
        <dbReference type="ARBA" id="ARBA00007228"/>
    </source>
</evidence>
<dbReference type="SUPFAM" id="SSF55315">
    <property type="entry name" value="L30e-like"/>
    <property type="match status" value="1"/>
</dbReference>
<keyword evidence="6" id="KW-1185">Reference proteome</keyword>
<dbReference type="CDD" id="cd18095">
    <property type="entry name" value="SpoU-like_rRNA-MTase"/>
    <property type="match status" value="1"/>
</dbReference>
<dbReference type="RefSeq" id="WP_129258951.1">
    <property type="nucleotide sequence ID" value="NZ_SDKC01000001.1"/>
</dbReference>
<dbReference type="InterPro" id="IPR013123">
    <property type="entry name" value="SpoU_subst-bd"/>
</dbReference>
<dbReference type="OrthoDB" id="9785673at2"/>
<evidence type="ECO:0000256" key="2">
    <source>
        <dbReference type="ARBA" id="ARBA00022603"/>
    </source>
</evidence>
<accession>A0A4Q1RKL0</accession>